<protein>
    <submittedName>
        <fullName evidence="1">10584_t:CDS:1</fullName>
    </submittedName>
</protein>
<gene>
    <name evidence="1" type="ORF">SCALOS_LOCUS9805</name>
</gene>
<evidence type="ECO:0000313" key="1">
    <source>
        <dbReference type="EMBL" id="CAG8683079.1"/>
    </source>
</evidence>
<keyword evidence="2" id="KW-1185">Reference proteome</keyword>
<evidence type="ECO:0000313" key="2">
    <source>
        <dbReference type="Proteomes" id="UP000789860"/>
    </source>
</evidence>
<organism evidence="1 2">
    <name type="scientific">Scutellospora calospora</name>
    <dbReference type="NCBI Taxonomy" id="85575"/>
    <lineage>
        <taxon>Eukaryota</taxon>
        <taxon>Fungi</taxon>
        <taxon>Fungi incertae sedis</taxon>
        <taxon>Mucoromycota</taxon>
        <taxon>Glomeromycotina</taxon>
        <taxon>Glomeromycetes</taxon>
        <taxon>Diversisporales</taxon>
        <taxon>Gigasporaceae</taxon>
        <taxon>Scutellospora</taxon>
    </lineage>
</organism>
<feature type="non-terminal residue" evidence="1">
    <location>
        <position position="61"/>
    </location>
</feature>
<feature type="non-terminal residue" evidence="1">
    <location>
        <position position="1"/>
    </location>
</feature>
<name>A0ACA9NYU0_9GLOM</name>
<reference evidence="1" key="1">
    <citation type="submission" date="2021-06" db="EMBL/GenBank/DDBJ databases">
        <authorList>
            <person name="Kallberg Y."/>
            <person name="Tangrot J."/>
            <person name="Rosling A."/>
        </authorList>
    </citation>
    <scope>NUCLEOTIDE SEQUENCE</scope>
    <source>
        <strain evidence="1">AU212A</strain>
    </source>
</reference>
<accession>A0ACA9NYU0</accession>
<comment type="caution">
    <text evidence="1">The sequence shown here is derived from an EMBL/GenBank/DDBJ whole genome shotgun (WGS) entry which is preliminary data.</text>
</comment>
<dbReference type="EMBL" id="CAJVPM010032652">
    <property type="protein sequence ID" value="CAG8683079.1"/>
    <property type="molecule type" value="Genomic_DNA"/>
</dbReference>
<sequence>YEIYLNTQWEGGYNYDVKQKLRTFLQRNCITYLSFLKYCKYSKKDFRKFMIVENNIGVCRK</sequence>
<dbReference type="Proteomes" id="UP000789860">
    <property type="component" value="Unassembled WGS sequence"/>
</dbReference>
<proteinExistence type="predicted"/>